<dbReference type="AlphaFoldDB" id="A0A0F9LCU6"/>
<comment type="caution">
    <text evidence="1">The sequence shown here is derived from an EMBL/GenBank/DDBJ whole genome shotgun (WGS) entry which is preliminary data.</text>
</comment>
<reference evidence="1" key="1">
    <citation type="journal article" date="2015" name="Nature">
        <title>Complex archaea that bridge the gap between prokaryotes and eukaryotes.</title>
        <authorList>
            <person name="Spang A."/>
            <person name="Saw J.H."/>
            <person name="Jorgensen S.L."/>
            <person name="Zaremba-Niedzwiedzka K."/>
            <person name="Martijn J."/>
            <person name="Lind A.E."/>
            <person name="van Eijk R."/>
            <person name="Schleper C."/>
            <person name="Guy L."/>
            <person name="Ettema T.J."/>
        </authorList>
    </citation>
    <scope>NUCLEOTIDE SEQUENCE</scope>
</reference>
<accession>A0A0F9LCU6</accession>
<gene>
    <name evidence="1" type="ORF">LCGC14_1596050</name>
</gene>
<dbReference type="EMBL" id="LAZR01012739">
    <property type="protein sequence ID" value="KKM25335.1"/>
    <property type="molecule type" value="Genomic_DNA"/>
</dbReference>
<organism evidence="1">
    <name type="scientific">marine sediment metagenome</name>
    <dbReference type="NCBI Taxonomy" id="412755"/>
    <lineage>
        <taxon>unclassified sequences</taxon>
        <taxon>metagenomes</taxon>
        <taxon>ecological metagenomes</taxon>
    </lineage>
</organism>
<name>A0A0F9LCU6_9ZZZZ</name>
<protein>
    <submittedName>
        <fullName evidence="1">Uncharacterized protein</fullName>
    </submittedName>
</protein>
<evidence type="ECO:0000313" key="1">
    <source>
        <dbReference type="EMBL" id="KKM25335.1"/>
    </source>
</evidence>
<sequence>MEENKKSKSLICFNDAIEYLDKYSTQEILKENLNRFNNQIDNGNYLRNVMLDELNNLRIIISDSLDLKVEALSKNEKEIFYDFIYYYNECPICGNLNHFFNLKQFFFDDKKQILREELIQLMRLKNKKLKRYNLNLGVACCNCYEKVIME</sequence>
<proteinExistence type="predicted"/>